<feature type="non-terminal residue" evidence="1">
    <location>
        <position position="1"/>
    </location>
</feature>
<dbReference type="Proteomes" id="UP000563426">
    <property type="component" value="Unassembled WGS sequence"/>
</dbReference>
<dbReference type="EMBL" id="JABFJV010000207">
    <property type="protein sequence ID" value="NOK37177.1"/>
    <property type="molecule type" value="Genomic_DNA"/>
</dbReference>
<evidence type="ECO:0000313" key="2">
    <source>
        <dbReference type="Proteomes" id="UP000563426"/>
    </source>
</evidence>
<comment type="caution">
    <text evidence="1">The sequence shown here is derived from an EMBL/GenBank/DDBJ whole genome shotgun (WGS) entry which is preliminary data.</text>
</comment>
<sequence>DGTVGPLGFAKIIVAAGAFDRCVVRHLHAQVLGRDIDPAREAGYLDAQVERFVAGGRKVRPFVKSLTQSNLFQRGR</sequence>
<dbReference type="AlphaFoldDB" id="A0A7Y4NVK7"/>
<accession>A0A7Y4NVK7</accession>
<evidence type="ECO:0000313" key="1">
    <source>
        <dbReference type="EMBL" id="NOK37177.1"/>
    </source>
</evidence>
<reference evidence="1 2" key="1">
    <citation type="submission" date="2020-05" db="EMBL/GenBank/DDBJ databases">
        <authorList>
            <person name="Whitworth D."/>
        </authorList>
    </citation>
    <scope>NUCLEOTIDE SEQUENCE [LARGE SCALE GENOMIC DNA]</scope>
    <source>
        <strain evidence="1 2">AB043B</strain>
    </source>
</reference>
<keyword evidence="2" id="KW-1185">Reference proteome</keyword>
<organism evidence="1 2">
    <name type="scientific">Corallococcus exercitus</name>
    <dbReference type="NCBI Taxonomy" id="2316736"/>
    <lineage>
        <taxon>Bacteria</taxon>
        <taxon>Pseudomonadati</taxon>
        <taxon>Myxococcota</taxon>
        <taxon>Myxococcia</taxon>
        <taxon>Myxococcales</taxon>
        <taxon>Cystobacterineae</taxon>
        <taxon>Myxococcaceae</taxon>
        <taxon>Corallococcus</taxon>
    </lineage>
</organism>
<gene>
    <name evidence="1" type="ORF">HMI49_28675</name>
</gene>
<protein>
    <submittedName>
        <fullName evidence="1">Uncharacterized protein</fullName>
    </submittedName>
</protein>
<proteinExistence type="predicted"/>
<name>A0A7Y4NVK7_9BACT</name>